<accession>A0AAV4ZUA4</accession>
<dbReference type="EMBL" id="BPQO01000027">
    <property type="protein sequence ID" value="GJD91443.1"/>
    <property type="molecule type" value="Genomic_DNA"/>
</dbReference>
<protein>
    <recommendedName>
        <fullName evidence="5">Translocator protein PopB</fullName>
    </recommendedName>
</protein>
<keyword evidence="2" id="KW-0812">Transmembrane</keyword>
<dbReference type="AlphaFoldDB" id="A0AAV4ZUA4"/>
<keyword evidence="1" id="KW-0175">Coiled coil</keyword>
<dbReference type="RefSeq" id="WP_066927979.1">
    <property type="nucleotide sequence ID" value="NZ_BPQO01000027.1"/>
</dbReference>
<feature type="transmembrane region" description="Helical" evidence="2">
    <location>
        <begin position="223"/>
        <end position="245"/>
    </location>
</feature>
<evidence type="ECO:0000256" key="1">
    <source>
        <dbReference type="SAM" id="Coils"/>
    </source>
</evidence>
<keyword evidence="2" id="KW-0472">Membrane</keyword>
<keyword evidence="2" id="KW-1133">Transmembrane helix</keyword>
<feature type="transmembrane region" description="Helical" evidence="2">
    <location>
        <begin position="162"/>
        <end position="185"/>
    </location>
</feature>
<evidence type="ECO:0000256" key="2">
    <source>
        <dbReference type="SAM" id="Phobius"/>
    </source>
</evidence>
<reference evidence="3" key="2">
    <citation type="submission" date="2021-08" db="EMBL/GenBank/DDBJ databases">
        <authorList>
            <person name="Tani A."/>
            <person name="Ola A."/>
            <person name="Ogura Y."/>
            <person name="Katsura K."/>
            <person name="Hayashi T."/>
        </authorList>
    </citation>
    <scope>NUCLEOTIDE SEQUENCE</scope>
    <source>
        <strain evidence="3">DSM 16372</strain>
    </source>
</reference>
<reference evidence="3" key="1">
    <citation type="journal article" date="2016" name="Front. Microbiol.">
        <title>Genome Sequence of the Piezophilic, Mesophilic Sulfate-Reducing Bacterium Desulfovibrio indicus J2T.</title>
        <authorList>
            <person name="Cao J."/>
            <person name="Maignien L."/>
            <person name="Shao Z."/>
            <person name="Alain K."/>
            <person name="Jebbar M."/>
        </authorList>
    </citation>
    <scope>NUCLEOTIDE SEQUENCE</scope>
    <source>
        <strain evidence="3">DSM 16372</strain>
    </source>
</reference>
<feature type="transmembrane region" description="Helical" evidence="2">
    <location>
        <begin position="135"/>
        <end position="156"/>
    </location>
</feature>
<evidence type="ECO:0008006" key="5">
    <source>
        <dbReference type="Google" id="ProtNLM"/>
    </source>
</evidence>
<comment type="caution">
    <text evidence="3">The sequence shown here is derived from an EMBL/GenBank/DDBJ whole genome shotgun (WGS) entry which is preliminary data.</text>
</comment>
<keyword evidence="4" id="KW-1185">Reference proteome</keyword>
<dbReference type="Proteomes" id="UP001055247">
    <property type="component" value="Unassembled WGS sequence"/>
</dbReference>
<evidence type="ECO:0000313" key="4">
    <source>
        <dbReference type="Proteomes" id="UP001055247"/>
    </source>
</evidence>
<proteinExistence type="predicted"/>
<name>A0AAV4ZUA4_9HYPH</name>
<gene>
    <name evidence="3" type="ORF">BHAOGJBA_4991</name>
</gene>
<organism evidence="3 4">
    <name type="scientific">Methylobacterium hispanicum</name>
    <dbReference type="NCBI Taxonomy" id="270350"/>
    <lineage>
        <taxon>Bacteria</taxon>
        <taxon>Pseudomonadati</taxon>
        <taxon>Pseudomonadota</taxon>
        <taxon>Alphaproteobacteria</taxon>
        <taxon>Hyphomicrobiales</taxon>
        <taxon>Methylobacteriaceae</taxon>
        <taxon>Methylobacterium</taxon>
    </lineage>
</organism>
<feature type="transmembrane region" description="Helical" evidence="2">
    <location>
        <begin position="251"/>
        <end position="274"/>
    </location>
</feature>
<feature type="coiled-coil region" evidence="1">
    <location>
        <begin position="98"/>
        <end position="132"/>
    </location>
</feature>
<evidence type="ECO:0000313" key="3">
    <source>
        <dbReference type="EMBL" id="GJD91443.1"/>
    </source>
</evidence>
<sequence length="348" mass="35473">MTSGVSGSIGQSVAGYLAPTDVKPGAAVEKAAGSGSLGSPGGLPAAQRQSTMSAMNASLFAMTPKVTGAQLDVLLLEVTTKMKDTISATEKNKIETDTNAKKLKIDEKKAKLEEAQKKIEQAENKMKNLSIWDKIKIGFQFLGAIVSFAAGALMAATGVGVLAGAALMAAGVLMFGLAVDAVVAATSKDGLGIMGQIVKADLKARHPDWSEEKIMGKATEAEMISRIVVSSVAAILSLAGGIGAIKGAATAIQSALSIAGAVASIMTGVGDGVVGGLKYDATKTKAEGMKTQSEGKAMAALIQSLDDAIDQAMARLKGAAERFDGMLDAITEAMQDRGQTLARVGLRA</sequence>